<reference evidence="5 6" key="1">
    <citation type="submission" date="2024-05" db="EMBL/GenBank/DDBJ databases">
        <authorList>
            <person name="Park S."/>
        </authorList>
    </citation>
    <scope>NUCLEOTIDE SEQUENCE [LARGE SCALE GENOMIC DNA]</scope>
    <source>
        <strain evidence="5 6">DGU5</strain>
    </source>
</reference>
<protein>
    <submittedName>
        <fullName evidence="5">Helix-turn-helix domain-containing protein</fullName>
    </submittedName>
</protein>
<dbReference type="Gene3D" id="1.10.10.60">
    <property type="entry name" value="Homeodomain-like"/>
    <property type="match status" value="1"/>
</dbReference>
<dbReference type="InterPro" id="IPR050204">
    <property type="entry name" value="AraC_XylS_family_regulators"/>
</dbReference>
<dbReference type="Proteomes" id="UP001484535">
    <property type="component" value="Unassembled WGS sequence"/>
</dbReference>
<keyword evidence="3" id="KW-0804">Transcription</keyword>
<proteinExistence type="predicted"/>
<evidence type="ECO:0000256" key="2">
    <source>
        <dbReference type="ARBA" id="ARBA00023125"/>
    </source>
</evidence>
<comment type="caution">
    <text evidence="5">The sequence shown here is derived from an EMBL/GenBank/DDBJ whole genome shotgun (WGS) entry which is preliminary data.</text>
</comment>
<dbReference type="RefSeq" id="WP_346784967.1">
    <property type="nucleotide sequence ID" value="NZ_JBDLBR010000003.1"/>
</dbReference>
<dbReference type="Pfam" id="PF12833">
    <property type="entry name" value="HTH_18"/>
    <property type="match status" value="1"/>
</dbReference>
<evidence type="ECO:0000256" key="1">
    <source>
        <dbReference type="ARBA" id="ARBA00023015"/>
    </source>
</evidence>
<evidence type="ECO:0000313" key="6">
    <source>
        <dbReference type="Proteomes" id="UP001484535"/>
    </source>
</evidence>
<name>A0ABV0CXU1_9SPHN</name>
<accession>A0ABV0CXU1</accession>
<dbReference type="PANTHER" id="PTHR46796">
    <property type="entry name" value="HTH-TYPE TRANSCRIPTIONAL ACTIVATOR RHAS-RELATED"/>
    <property type="match status" value="1"/>
</dbReference>
<organism evidence="5 6">
    <name type="scientific">Aurantiacibacter flavus</name>
    <dbReference type="NCBI Taxonomy" id="3145232"/>
    <lineage>
        <taxon>Bacteria</taxon>
        <taxon>Pseudomonadati</taxon>
        <taxon>Pseudomonadota</taxon>
        <taxon>Alphaproteobacteria</taxon>
        <taxon>Sphingomonadales</taxon>
        <taxon>Erythrobacteraceae</taxon>
        <taxon>Aurantiacibacter</taxon>
    </lineage>
</organism>
<evidence type="ECO:0000256" key="3">
    <source>
        <dbReference type="ARBA" id="ARBA00023163"/>
    </source>
</evidence>
<keyword evidence="6" id="KW-1185">Reference proteome</keyword>
<keyword evidence="2" id="KW-0238">DNA-binding</keyword>
<gene>
    <name evidence="5" type="ORF">ABDJ38_10060</name>
</gene>
<keyword evidence="1" id="KW-0805">Transcription regulation</keyword>
<dbReference type="InterPro" id="IPR018060">
    <property type="entry name" value="HTH_AraC"/>
</dbReference>
<dbReference type="EMBL" id="JBDLBR010000003">
    <property type="protein sequence ID" value="MEN7537516.1"/>
    <property type="molecule type" value="Genomic_DNA"/>
</dbReference>
<evidence type="ECO:0000313" key="5">
    <source>
        <dbReference type="EMBL" id="MEN7537516.1"/>
    </source>
</evidence>
<evidence type="ECO:0000259" key="4">
    <source>
        <dbReference type="PROSITE" id="PS01124"/>
    </source>
</evidence>
<dbReference type="SMART" id="SM00342">
    <property type="entry name" value="HTH_ARAC"/>
    <property type="match status" value="1"/>
</dbReference>
<feature type="domain" description="HTH araC/xylS-type" evidence="4">
    <location>
        <begin position="186"/>
        <end position="268"/>
    </location>
</feature>
<dbReference type="PROSITE" id="PS01124">
    <property type="entry name" value="HTH_ARAC_FAMILY_2"/>
    <property type="match status" value="1"/>
</dbReference>
<sequence length="311" mass="33898">MDDPTMPSFTLDVQFFGLSDVLAPYFTALYSFALTCEEGGVVADSLHPEWAAMRFTYAGTPPTARVVPAVMQQCPHFVVSGPTSRAIDFRLATSRIFGLGLHPAGWARFVGLSAASLRNAIVNGEDSGFGAFAPLLGLIEATGGDDDAAAAAINSFLLDLDARTPPVPARVLACQEALKDADLNDVNDLAERVGTSRRSLERMCSQYFGFPPKTLLRRQRFLRSLARFMLESRASWSNALDSHYYDQAHFVRDFRSIMGMTPSEYAGMPHPILDRIIAQRMVDQGAVAQTDLPTILRYAGGKAPVGVEKTK</sequence>